<organism evidence="2 3">
    <name type="scientific">Caerostris darwini</name>
    <dbReference type="NCBI Taxonomy" id="1538125"/>
    <lineage>
        <taxon>Eukaryota</taxon>
        <taxon>Metazoa</taxon>
        <taxon>Ecdysozoa</taxon>
        <taxon>Arthropoda</taxon>
        <taxon>Chelicerata</taxon>
        <taxon>Arachnida</taxon>
        <taxon>Araneae</taxon>
        <taxon>Araneomorphae</taxon>
        <taxon>Entelegynae</taxon>
        <taxon>Araneoidea</taxon>
        <taxon>Araneidae</taxon>
        <taxon>Caerostris</taxon>
    </lineage>
</organism>
<accession>A0AAV4SFP3</accession>
<feature type="chain" id="PRO_5043349241" evidence="1">
    <location>
        <begin position="18"/>
        <end position="113"/>
    </location>
</feature>
<comment type="caution">
    <text evidence="2">The sequence shown here is derived from an EMBL/GenBank/DDBJ whole genome shotgun (WGS) entry which is preliminary data.</text>
</comment>
<keyword evidence="1" id="KW-0732">Signal</keyword>
<keyword evidence="3" id="KW-1185">Reference proteome</keyword>
<dbReference type="EMBL" id="BPLQ01007915">
    <property type="protein sequence ID" value="GIY33223.1"/>
    <property type="molecule type" value="Genomic_DNA"/>
</dbReference>
<sequence length="113" mass="12885">MNFLALFVAAMMSLAGAHVDRDTKRSFSDLGCMGVYDKAKFARLDRLMVETNGEKNESLFSLETYTAIIALKTSRFNEKIDFVSQTESQIFWLEFDEFSPVTRETTVSAIYLD</sequence>
<feature type="signal peptide" evidence="1">
    <location>
        <begin position="1"/>
        <end position="17"/>
    </location>
</feature>
<proteinExistence type="predicted"/>
<dbReference type="Proteomes" id="UP001054837">
    <property type="component" value="Unassembled WGS sequence"/>
</dbReference>
<reference evidence="2 3" key="1">
    <citation type="submission" date="2021-06" db="EMBL/GenBank/DDBJ databases">
        <title>Caerostris darwini draft genome.</title>
        <authorList>
            <person name="Kono N."/>
            <person name="Arakawa K."/>
        </authorList>
    </citation>
    <scope>NUCLEOTIDE SEQUENCE [LARGE SCALE GENOMIC DNA]</scope>
</reference>
<name>A0AAV4SFP3_9ARAC</name>
<dbReference type="AlphaFoldDB" id="A0AAV4SFP3"/>
<evidence type="ECO:0000256" key="1">
    <source>
        <dbReference type="SAM" id="SignalP"/>
    </source>
</evidence>
<protein>
    <submittedName>
        <fullName evidence="2">Uncharacterized protein</fullName>
    </submittedName>
</protein>
<gene>
    <name evidence="2" type="ORF">CDAR_214011</name>
</gene>
<evidence type="ECO:0000313" key="2">
    <source>
        <dbReference type="EMBL" id="GIY33223.1"/>
    </source>
</evidence>
<evidence type="ECO:0000313" key="3">
    <source>
        <dbReference type="Proteomes" id="UP001054837"/>
    </source>
</evidence>